<dbReference type="AlphaFoldDB" id="A0A0P4VT03"/>
<dbReference type="EMBL" id="GDKW01003535">
    <property type="protein sequence ID" value="JAI53060.1"/>
    <property type="molecule type" value="mRNA"/>
</dbReference>
<dbReference type="Gene3D" id="1.25.40.20">
    <property type="entry name" value="Ankyrin repeat-containing domain"/>
    <property type="match status" value="1"/>
</dbReference>
<keyword evidence="2 3" id="KW-0040">ANK repeat</keyword>
<sequence>TTLSWPSGTWENGPRRSAFLPYKPATVLTNLQRGNIQAKTHHLDVTQFTWHMKAGRGDLRLEDVMTVADINERDEHGMTGLMWSSAYGQTNTVQCLLDRGSNPMVYANGRQTALHMAAYGGHHEIIRLLLAYGADVNGVDEQGNTPLMYAVCEDHAHAVYELLLNDADPCIRNNNNIEAFKLAVQRNCNQAKIVLETHMMHVLSSGTNS</sequence>
<dbReference type="SMART" id="SM00248">
    <property type="entry name" value="ANK"/>
    <property type="match status" value="3"/>
</dbReference>
<keyword evidence="1" id="KW-0677">Repeat</keyword>
<dbReference type="SUPFAM" id="SSF48403">
    <property type="entry name" value="Ankyrin repeat"/>
    <property type="match status" value="1"/>
</dbReference>
<feature type="non-terminal residue" evidence="4">
    <location>
        <position position="1"/>
    </location>
</feature>
<accession>A0A0P4VT03</accession>
<evidence type="ECO:0000256" key="2">
    <source>
        <dbReference type="ARBA" id="ARBA00023043"/>
    </source>
</evidence>
<dbReference type="InterPro" id="IPR036770">
    <property type="entry name" value="Ankyrin_rpt-contain_sf"/>
</dbReference>
<dbReference type="Pfam" id="PF12796">
    <property type="entry name" value="Ank_2"/>
    <property type="match status" value="1"/>
</dbReference>
<evidence type="ECO:0000313" key="4">
    <source>
        <dbReference type="EMBL" id="JAI53060.1"/>
    </source>
</evidence>
<feature type="repeat" description="ANK" evidence="3">
    <location>
        <begin position="142"/>
        <end position="174"/>
    </location>
</feature>
<protein>
    <submittedName>
        <fullName evidence="4">Putative integral membrane ankyrin-repeat protein</fullName>
    </submittedName>
</protein>
<dbReference type="PROSITE" id="PS50088">
    <property type="entry name" value="ANK_REPEAT"/>
    <property type="match status" value="2"/>
</dbReference>
<name>A0A0P4VT03_9HEMI</name>
<dbReference type="PROSITE" id="PS50297">
    <property type="entry name" value="ANK_REP_REGION"/>
    <property type="match status" value="1"/>
</dbReference>
<organism evidence="4">
    <name type="scientific">Rhodnius neglectus</name>
    <dbReference type="NCBI Taxonomy" id="72488"/>
    <lineage>
        <taxon>Eukaryota</taxon>
        <taxon>Metazoa</taxon>
        <taxon>Ecdysozoa</taxon>
        <taxon>Arthropoda</taxon>
        <taxon>Hexapoda</taxon>
        <taxon>Insecta</taxon>
        <taxon>Pterygota</taxon>
        <taxon>Neoptera</taxon>
        <taxon>Paraneoptera</taxon>
        <taxon>Hemiptera</taxon>
        <taxon>Heteroptera</taxon>
        <taxon>Panheteroptera</taxon>
        <taxon>Cimicomorpha</taxon>
        <taxon>Reduviidae</taxon>
        <taxon>Triatominae</taxon>
        <taxon>Rhodnius</taxon>
    </lineage>
</organism>
<evidence type="ECO:0000256" key="3">
    <source>
        <dbReference type="PROSITE-ProRule" id="PRU00023"/>
    </source>
</evidence>
<reference evidence="4" key="1">
    <citation type="journal article" date="2016" name="PLoS Negl. Trop. Dis.">
        <title>A Deep Insight into the Sialome of Rhodnius neglectus, a Vector of Chagas Disease.</title>
        <authorList>
            <person name="Santiago P.B."/>
            <person name="Assumpcao T.C."/>
            <person name="Araujo C.N."/>
            <person name="Bastos I.M."/>
            <person name="Neves D."/>
            <person name="Silva I.G."/>
            <person name="Charneau S."/>
            <person name="Queiroz R.M."/>
            <person name="Raiol T."/>
            <person name="Oliveira J.V."/>
            <person name="Sousa M.V."/>
            <person name="Calvo E."/>
            <person name="Ribeiro J.M."/>
            <person name="Santana J.M."/>
        </authorList>
    </citation>
    <scope>NUCLEOTIDE SEQUENCE</scope>
    <source>
        <tissue evidence="4">Salivary glands</tissue>
    </source>
</reference>
<dbReference type="PANTHER" id="PTHR24171">
    <property type="entry name" value="ANKYRIN REPEAT DOMAIN-CONTAINING PROTEIN 39-RELATED"/>
    <property type="match status" value="1"/>
</dbReference>
<dbReference type="InterPro" id="IPR002110">
    <property type="entry name" value="Ankyrin_rpt"/>
</dbReference>
<feature type="repeat" description="ANK" evidence="3">
    <location>
        <begin position="109"/>
        <end position="141"/>
    </location>
</feature>
<evidence type="ECO:0000256" key="1">
    <source>
        <dbReference type="ARBA" id="ARBA00022737"/>
    </source>
</evidence>
<proteinExistence type="evidence at transcript level"/>